<protein>
    <recommendedName>
        <fullName evidence="3">ATP synthase F0 subunit 8</fullName>
    </recommendedName>
</protein>
<dbReference type="AlphaFoldDB" id="A0AAX4P9J3"/>
<keyword evidence="2" id="KW-1185">Reference proteome</keyword>
<evidence type="ECO:0008006" key="3">
    <source>
        <dbReference type="Google" id="ProtNLM"/>
    </source>
</evidence>
<name>A0AAX4P9J3_9CHLO</name>
<gene>
    <name evidence="1" type="ORF">HKI87_06g40660</name>
</gene>
<reference evidence="1 2" key="1">
    <citation type="submission" date="2024-03" db="EMBL/GenBank/DDBJ databases">
        <title>Complete genome sequence of the green alga Chloropicon roscoffensis RCC1871.</title>
        <authorList>
            <person name="Lemieux C."/>
            <person name="Pombert J.-F."/>
            <person name="Otis C."/>
            <person name="Turmel M."/>
        </authorList>
    </citation>
    <scope>NUCLEOTIDE SEQUENCE [LARGE SCALE GENOMIC DNA]</scope>
    <source>
        <strain evidence="1 2">RCC1871</strain>
    </source>
</reference>
<sequence>MIICLGPVCVPLHMLLPFVLAWLHRKGYFMWFKEEWVTYRWWKNLVFPAPKANDKQKKVEMAEAKKTT</sequence>
<evidence type="ECO:0000313" key="1">
    <source>
        <dbReference type="EMBL" id="WZN62529.1"/>
    </source>
</evidence>
<organism evidence="1 2">
    <name type="scientific">Chloropicon roscoffensis</name>
    <dbReference type="NCBI Taxonomy" id="1461544"/>
    <lineage>
        <taxon>Eukaryota</taxon>
        <taxon>Viridiplantae</taxon>
        <taxon>Chlorophyta</taxon>
        <taxon>Chloropicophyceae</taxon>
        <taxon>Chloropicales</taxon>
        <taxon>Chloropicaceae</taxon>
        <taxon>Chloropicon</taxon>
    </lineage>
</organism>
<proteinExistence type="predicted"/>
<accession>A0AAX4P9J3</accession>
<evidence type="ECO:0000313" key="2">
    <source>
        <dbReference type="Proteomes" id="UP001472866"/>
    </source>
</evidence>
<dbReference type="Proteomes" id="UP001472866">
    <property type="component" value="Chromosome 06"/>
</dbReference>
<dbReference type="EMBL" id="CP151506">
    <property type="protein sequence ID" value="WZN62529.1"/>
    <property type="molecule type" value="Genomic_DNA"/>
</dbReference>